<dbReference type="RefSeq" id="YP_009222748.1">
    <property type="nucleotide sequence ID" value="NC_029065.1"/>
</dbReference>
<evidence type="ECO:0000313" key="2">
    <source>
        <dbReference type="Proteomes" id="UP000204441"/>
    </source>
</evidence>
<gene>
    <name evidence="1" type="ORF">VCM_00167</name>
</gene>
<proteinExistence type="predicted"/>
<organism evidence="1 2">
    <name type="scientific">Pseudomonas phage VCM</name>
    <dbReference type="NCBI Taxonomy" id="1729937"/>
    <lineage>
        <taxon>Viruses</taxon>
        <taxon>Duplodnaviria</taxon>
        <taxon>Heunggongvirae</taxon>
        <taxon>Uroviricota</taxon>
        <taxon>Caudoviricetes</taxon>
        <taxon>Vandenendeviridae</taxon>
        <taxon>Gorskivirinae</taxon>
        <taxon>Kremarvirus</taxon>
        <taxon>Kremarvirus VCM</taxon>
        <taxon>Otagovirus VCM</taxon>
    </lineage>
</organism>
<dbReference type="GeneID" id="26799133"/>
<accession>A0A0S4KWF0</accession>
<dbReference type="Proteomes" id="UP000204441">
    <property type="component" value="Genome"/>
</dbReference>
<protein>
    <submittedName>
        <fullName evidence="1">Uncharacterized protein</fullName>
    </submittedName>
</protein>
<keyword evidence="2" id="KW-1185">Reference proteome</keyword>
<dbReference type="EMBL" id="LN887844">
    <property type="protein sequence ID" value="CUR44369.1"/>
    <property type="molecule type" value="Genomic_DNA"/>
</dbReference>
<dbReference type="KEGG" id="vg:26799133"/>
<name>A0A0S4KWF0_9CAUD</name>
<reference evidence="2" key="1">
    <citation type="submission" date="2015-10" db="EMBL/GenBank/DDBJ databases">
        <authorList>
            <person name="Millard A."/>
        </authorList>
    </citation>
    <scope>NUCLEOTIDE SEQUENCE [LARGE SCALE GENOMIC DNA]</scope>
</reference>
<dbReference type="OrthoDB" id="28220at10239"/>
<sequence length="82" mass="9620">MSHGGLTKEQGEEYKKYLENLREQFVQGVNLLDMDDKLYMLDKIEDARWVTGPTYNRGVHILMDMIQYAVEASYASPNRRFT</sequence>
<evidence type="ECO:0000313" key="1">
    <source>
        <dbReference type="EMBL" id="CUR44369.1"/>
    </source>
</evidence>